<evidence type="ECO:0000313" key="2">
    <source>
        <dbReference type="Proteomes" id="UP000077628"/>
    </source>
</evidence>
<proteinExistence type="predicted"/>
<name>A0A177P507_9GAMM</name>
<protein>
    <submittedName>
        <fullName evidence="1">Uncharacterized protein</fullName>
    </submittedName>
</protein>
<comment type="caution">
    <text evidence="1">The sequence shown here is derived from an EMBL/GenBank/DDBJ whole genome shotgun (WGS) entry which is preliminary data.</text>
</comment>
<reference evidence="2" key="1">
    <citation type="submission" date="2016-03" db="EMBL/GenBank/DDBJ databases">
        <authorList>
            <person name="Heylen K."/>
            <person name="De Vos P."/>
            <person name="Vekeman B."/>
        </authorList>
    </citation>
    <scope>NUCLEOTIDE SEQUENCE [LARGE SCALE GENOMIC DNA]</scope>
    <source>
        <strain evidence="2">R-45383</strain>
    </source>
</reference>
<dbReference type="RefSeq" id="WP_064025169.1">
    <property type="nucleotide sequence ID" value="NZ_LUUK01000040.1"/>
</dbReference>
<evidence type="ECO:0000313" key="1">
    <source>
        <dbReference type="EMBL" id="OAI25172.1"/>
    </source>
</evidence>
<keyword evidence="2" id="KW-1185">Reference proteome</keyword>
<gene>
    <name evidence="1" type="ORF">A1355_19895</name>
</gene>
<dbReference type="AlphaFoldDB" id="A0A177P507"/>
<sequence length="119" mass="13569">MKANAFIGIVRIQCVVGNGEWFYQSALGPLRITAGVKALTEKSGRNRLLDWVASDLVPLSFRHPWLRIEWRCLGGQSRLSVCDGDGRSIIETSMTLSEPTQGRWVFYWTDWILMLSNEH</sequence>
<dbReference type="STRING" id="702114.A1355_19895"/>
<dbReference type="OrthoDB" id="5573987at2"/>
<organism evidence="1 2">
    <name type="scientific">Methylomonas koyamae</name>
    <dbReference type="NCBI Taxonomy" id="702114"/>
    <lineage>
        <taxon>Bacteria</taxon>
        <taxon>Pseudomonadati</taxon>
        <taxon>Pseudomonadota</taxon>
        <taxon>Gammaproteobacteria</taxon>
        <taxon>Methylococcales</taxon>
        <taxon>Methylococcaceae</taxon>
        <taxon>Methylomonas</taxon>
    </lineage>
</organism>
<dbReference type="EMBL" id="LUUK01000040">
    <property type="protein sequence ID" value="OAI25172.1"/>
    <property type="molecule type" value="Genomic_DNA"/>
</dbReference>
<accession>A0A177P507</accession>
<dbReference type="Proteomes" id="UP000077628">
    <property type="component" value="Unassembled WGS sequence"/>
</dbReference>